<evidence type="ECO:0000256" key="1">
    <source>
        <dbReference type="SAM" id="MobiDB-lite"/>
    </source>
</evidence>
<dbReference type="OrthoDB" id="2281617at2759"/>
<evidence type="ECO:0000313" key="2">
    <source>
        <dbReference type="EMBL" id="GAN11112.1"/>
    </source>
</evidence>
<proteinExistence type="predicted"/>
<reference evidence="2" key="1">
    <citation type="submission" date="2014-09" db="EMBL/GenBank/DDBJ databases">
        <title>Draft genome sequence of an oleaginous Mucoromycotina fungus Mucor ambiguus NBRC6742.</title>
        <authorList>
            <person name="Takeda I."/>
            <person name="Yamane N."/>
            <person name="Morita T."/>
            <person name="Tamano K."/>
            <person name="Machida M."/>
            <person name="Baker S."/>
            <person name="Koike H."/>
        </authorList>
    </citation>
    <scope>NUCLEOTIDE SEQUENCE</scope>
    <source>
        <strain evidence="2">NBRC 6742</strain>
    </source>
</reference>
<feature type="compositionally biased region" description="Basic residues" evidence="1">
    <location>
        <begin position="62"/>
        <end position="78"/>
    </location>
</feature>
<name>A0A0C9N4W1_9FUNG</name>
<dbReference type="EMBL" id="DF836763">
    <property type="protein sequence ID" value="GAN11112.1"/>
    <property type="molecule type" value="Genomic_DNA"/>
</dbReference>
<keyword evidence="3" id="KW-1185">Reference proteome</keyword>
<evidence type="ECO:0000313" key="3">
    <source>
        <dbReference type="Proteomes" id="UP000053815"/>
    </source>
</evidence>
<dbReference type="AlphaFoldDB" id="A0A0C9N4W1"/>
<dbReference type="Proteomes" id="UP000053815">
    <property type="component" value="Unassembled WGS sequence"/>
</dbReference>
<feature type="compositionally biased region" description="Low complexity" evidence="1">
    <location>
        <begin position="96"/>
        <end position="106"/>
    </location>
</feature>
<accession>A0A0C9N4W1</accession>
<organism evidence="2">
    <name type="scientific">Mucor ambiguus</name>
    <dbReference type="NCBI Taxonomy" id="91626"/>
    <lineage>
        <taxon>Eukaryota</taxon>
        <taxon>Fungi</taxon>
        <taxon>Fungi incertae sedis</taxon>
        <taxon>Mucoromycota</taxon>
        <taxon>Mucoromycotina</taxon>
        <taxon>Mucoromycetes</taxon>
        <taxon>Mucorales</taxon>
        <taxon>Mucorineae</taxon>
        <taxon>Mucoraceae</taxon>
        <taxon>Mucor</taxon>
    </lineage>
</organism>
<protein>
    <submittedName>
        <fullName evidence="2">Uncharacterized protein</fullName>
    </submittedName>
</protein>
<gene>
    <name evidence="2" type="ORF">MAM1_0474c10669</name>
</gene>
<sequence>MSQQQLRAPQTNISLKNADIKQMIHRLKTRLALANFKRQYGFERYDLHTLESNLLRNQIKKSIHHGKRKHDQHEKHRYYPTNASNGHLHHGTRFISSPSSSPSQQSLAPRYPVSEKRSTSPQQAHKTIVPTDEDAANVLVMLHNMASGKPASSPLCI</sequence>
<feature type="region of interest" description="Disordered" evidence="1">
    <location>
        <begin position="62"/>
        <end position="129"/>
    </location>
</feature>